<dbReference type="EMBL" id="FNMZ01000012">
    <property type="protein sequence ID" value="SDX88734.1"/>
    <property type="molecule type" value="Genomic_DNA"/>
</dbReference>
<dbReference type="Pfam" id="PF00128">
    <property type="entry name" value="Alpha-amylase"/>
    <property type="match status" value="1"/>
</dbReference>
<reference evidence="6 7" key="1">
    <citation type="submission" date="2016-10" db="EMBL/GenBank/DDBJ databases">
        <authorList>
            <person name="de Groot N.N."/>
        </authorList>
    </citation>
    <scope>NUCLEOTIDE SEQUENCE [LARGE SCALE GENOMIC DNA]</scope>
    <source>
        <strain evidence="6 7">DSM 17890</strain>
    </source>
</reference>
<keyword evidence="3" id="KW-0326">Glycosidase</keyword>
<evidence type="ECO:0000256" key="2">
    <source>
        <dbReference type="ARBA" id="ARBA00022801"/>
    </source>
</evidence>
<keyword evidence="2" id="KW-0378">Hydrolase</keyword>
<dbReference type="InterPro" id="IPR017853">
    <property type="entry name" value="GH"/>
</dbReference>
<dbReference type="InterPro" id="IPR013780">
    <property type="entry name" value="Glyco_hydro_b"/>
</dbReference>
<keyword evidence="7" id="KW-1185">Reference proteome</keyword>
<dbReference type="STRING" id="356660.SAMN05444336_11256"/>
<feature type="domain" description="Glycosyl hydrolase family 13 catalytic" evidence="5">
    <location>
        <begin position="17"/>
        <end position="406"/>
    </location>
</feature>
<proteinExistence type="inferred from homology"/>
<dbReference type="CDD" id="cd11330">
    <property type="entry name" value="AmyAc_OligoGlu"/>
    <property type="match status" value="1"/>
</dbReference>
<evidence type="ECO:0000256" key="3">
    <source>
        <dbReference type="ARBA" id="ARBA00023295"/>
    </source>
</evidence>
<evidence type="ECO:0000313" key="7">
    <source>
        <dbReference type="Proteomes" id="UP000199118"/>
    </source>
</evidence>
<dbReference type="Proteomes" id="UP000199118">
    <property type="component" value="Unassembled WGS sequence"/>
</dbReference>
<gene>
    <name evidence="6" type="ORF">SAMN05444336_11256</name>
</gene>
<organism evidence="6 7">
    <name type="scientific">Albimonas donghaensis</name>
    <dbReference type="NCBI Taxonomy" id="356660"/>
    <lineage>
        <taxon>Bacteria</taxon>
        <taxon>Pseudomonadati</taxon>
        <taxon>Pseudomonadota</taxon>
        <taxon>Alphaproteobacteria</taxon>
        <taxon>Rhodobacterales</taxon>
        <taxon>Paracoccaceae</taxon>
        <taxon>Albimonas</taxon>
    </lineage>
</organism>
<dbReference type="Gene3D" id="3.90.400.10">
    <property type="entry name" value="Oligo-1,6-glucosidase, Domain 2"/>
    <property type="match status" value="1"/>
</dbReference>
<evidence type="ECO:0000259" key="5">
    <source>
        <dbReference type="SMART" id="SM00642"/>
    </source>
</evidence>
<dbReference type="SUPFAM" id="SSF51445">
    <property type="entry name" value="(Trans)glycosidases"/>
    <property type="match status" value="1"/>
</dbReference>
<accession>A0A1H3FEZ3</accession>
<evidence type="ECO:0000313" key="6">
    <source>
        <dbReference type="EMBL" id="SDX88734.1"/>
    </source>
</evidence>
<dbReference type="RefSeq" id="WP_092685188.1">
    <property type="nucleotide sequence ID" value="NZ_FNMZ01000012.1"/>
</dbReference>
<dbReference type="FunFam" id="3.90.400.10:FF:000002">
    <property type="entry name" value="Sucrose isomerase"/>
    <property type="match status" value="1"/>
</dbReference>
<dbReference type="AlphaFoldDB" id="A0A1H3FEZ3"/>
<dbReference type="PANTHER" id="PTHR10357:SF179">
    <property type="entry name" value="NEUTRAL AND BASIC AMINO ACID TRANSPORT PROTEIN RBAT"/>
    <property type="match status" value="1"/>
</dbReference>
<dbReference type="SMART" id="SM00642">
    <property type="entry name" value="Aamy"/>
    <property type="match status" value="1"/>
</dbReference>
<protein>
    <submittedName>
        <fullName evidence="6">Alpha-glucosidase</fullName>
    </submittedName>
</protein>
<dbReference type="InterPro" id="IPR006047">
    <property type="entry name" value="GH13_cat_dom"/>
</dbReference>
<dbReference type="GO" id="GO:0009313">
    <property type="term" value="P:oligosaccharide catabolic process"/>
    <property type="evidence" value="ECO:0007669"/>
    <property type="project" value="TreeGrafter"/>
</dbReference>
<evidence type="ECO:0000256" key="4">
    <source>
        <dbReference type="SAM" id="MobiDB-lite"/>
    </source>
</evidence>
<dbReference type="OrthoDB" id="9805159at2"/>
<dbReference type="PANTHER" id="PTHR10357">
    <property type="entry name" value="ALPHA-AMYLASE FAMILY MEMBER"/>
    <property type="match status" value="1"/>
</dbReference>
<dbReference type="Gene3D" id="3.20.20.80">
    <property type="entry name" value="Glycosidases"/>
    <property type="match status" value="2"/>
</dbReference>
<comment type="similarity">
    <text evidence="1">Belongs to the glycosyl hydrolase 13 family.</text>
</comment>
<evidence type="ECO:0000256" key="1">
    <source>
        <dbReference type="ARBA" id="ARBA00008061"/>
    </source>
</evidence>
<dbReference type="InterPro" id="IPR045857">
    <property type="entry name" value="O16G_dom_2"/>
</dbReference>
<feature type="region of interest" description="Disordered" evidence="4">
    <location>
        <begin position="218"/>
        <end position="241"/>
    </location>
</feature>
<sequence>MNVSHDPDWWRGAVIYQVYLRSFQDSDGNGIGDLEGLRRRLPHIADLGADAVWITPFFRSPMKDFGYDVSGYGDVDPMFGTMADFDAVVADAHRLGLRIVIDLVLSHTSDAHPWFVESRGARESPRADWYVWAEAKPDGTAPNNWLSIFGGPAWEWDTTRLQYYLHNFLAAQPDLNFHNPEVQDALLAVAEAWLKRGVDGFRLDTVNFYFHDAALTDNPPLPPEQRNANTAPMENPYNFQDHLHDKTQPENLAFLRRLRALCDRHGDRALLGEVGESQRGREVMAAYTAGGDKLHMCYDFDFLAPDPPTPARAREVIEGVEAVSETSWPCWAFSNHDTVRHVTRWGAEAPGRAAVLAALLLSLRGSVCLYQGEELALPEARIAFEDIRDPYGLRLWPKFRGRDGARTPMPWETDAPNAGFSEAAPWLPAPEAHRPLAVDRQEGDPASPLHAYRRLLAFRRAHPALIRGTLEMAEAGPDLLAFARRDPATGDAVFCAFNLTDASHAGPAPWAAETLEIPGPAPLFGGRVIDGSLRLGPWDAWFGMSPATGDPA</sequence>
<dbReference type="Gene3D" id="2.60.40.1180">
    <property type="entry name" value="Golgi alpha-mannosidase II"/>
    <property type="match status" value="1"/>
</dbReference>
<dbReference type="GO" id="GO:0004556">
    <property type="term" value="F:alpha-amylase activity"/>
    <property type="evidence" value="ECO:0007669"/>
    <property type="project" value="TreeGrafter"/>
</dbReference>
<name>A0A1H3FEZ3_9RHOB</name>